<dbReference type="HOGENOM" id="CLU_1515066_0_0_11"/>
<name>A0A022KXW9_9MICO</name>
<dbReference type="RefSeq" id="WP_017824604.1">
    <property type="nucleotide sequence ID" value="NZ_KB403091.1"/>
</dbReference>
<dbReference type="EMBL" id="AORC01000002">
    <property type="protein sequence ID" value="EYT51170.1"/>
    <property type="molecule type" value="Genomic_DNA"/>
</dbReference>
<reference evidence="1 2" key="1">
    <citation type="journal article" date="2013" name="Genome Announc.">
        <title>Draft genome sequence of an Actinobacterium, Brachybacterium muris strain UCD-AY4.</title>
        <authorList>
            <person name="Lo J.R."/>
            <person name="Lang J.M."/>
            <person name="Darling A.E."/>
            <person name="Eisen J.A."/>
            <person name="Coil D.A."/>
        </authorList>
    </citation>
    <scope>NUCLEOTIDE SEQUENCE [LARGE SCALE GENOMIC DNA]</scope>
    <source>
        <strain evidence="1 2">UCD-AY4</strain>
    </source>
</reference>
<protein>
    <submittedName>
        <fullName evidence="1">Uncharacterized protein</fullName>
    </submittedName>
</protein>
<dbReference type="Proteomes" id="UP000019754">
    <property type="component" value="Unassembled WGS sequence"/>
</dbReference>
<evidence type="ECO:0000313" key="2">
    <source>
        <dbReference type="Proteomes" id="UP000019754"/>
    </source>
</evidence>
<evidence type="ECO:0000313" key="1">
    <source>
        <dbReference type="EMBL" id="EYT51170.1"/>
    </source>
</evidence>
<dbReference type="STRING" id="1249481.D641_0101525"/>
<dbReference type="OrthoDB" id="9953042at2"/>
<accession>A0A022KXW9</accession>
<comment type="caution">
    <text evidence="1">The sequence shown here is derived from an EMBL/GenBank/DDBJ whole genome shotgun (WGS) entry which is preliminary data.</text>
</comment>
<proteinExistence type="predicted"/>
<sequence>MTSEHWDLTAHVRGAISEALVAEAVYQRHADAILHSPRHRGYDVSSVEGDVRVDAKVASILQVDLDGGGSVDAVEWDAGGRTEVLHESATHLGLVVLDSSLTALRLFDGGDVVLRGDIVADGRVFLVPAEVAREESSPIWSMRKCRPSKGRFRYLRLGTVDQHEVEFRTGIPSGSKK</sequence>
<dbReference type="AlphaFoldDB" id="A0A022KXW9"/>
<organism evidence="1 2">
    <name type="scientific">Brachybacterium muris UCD-AY4</name>
    <dbReference type="NCBI Taxonomy" id="1249481"/>
    <lineage>
        <taxon>Bacteria</taxon>
        <taxon>Bacillati</taxon>
        <taxon>Actinomycetota</taxon>
        <taxon>Actinomycetes</taxon>
        <taxon>Micrococcales</taxon>
        <taxon>Dermabacteraceae</taxon>
        <taxon>Brachybacterium</taxon>
    </lineage>
</organism>
<gene>
    <name evidence="1" type="ORF">D641_0101525</name>
</gene>
<keyword evidence="2" id="KW-1185">Reference proteome</keyword>